<dbReference type="STRING" id="1144672.F966_03320"/>
<dbReference type="PANTHER" id="PTHR35149">
    <property type="entry name" value="SLL5132 PROTEIN"/>
    <property type="match status" value="1"/>
</dbReference>
<reference evidence="3 4" key="1">
    <citation type="submission" date="2013-02" db="EMBL/GenBank/DDBJ databases">
        <title>The Genome Sequence of Acinetobacter sp. CIP 56.2.</title>
        <authorList>
            <consortium name="The Broad Institute Genome Sequencing Platform"/>
            <consortium name="The Broad Institute Genome Sequencing Center for Infectious Disease"/>
            <person name="Cerqueira G."/>
            <person name="Feldgarden M."/>
            <person name="Courvalin P."/>
            <person name="Perichon B."/>
            <person name="Grillot-Courvalin C."/>
            <person name="Clermont D."/>
            <person name="Rocha E."/>
            <person name="Yoon E.-J."/>
            <person name="Nemec A."/>
            <person name="Walker B."/>
            <person name="Young S.K."/>
            <person name="Zeng Q."/>
            <person name="Gargeya S."/>
            <person name="Fitzgerald M."/>
            <person name="Haas B."/>
            <person name="Abouelleil A."/>
            <person name="Alvarado L."/>
            <person name="Arachchi H.M."/>
            <person name="Berlin A.M."/>
            <person name="Chapman S.B."/>
            <person name="Dewar J."/>
            <person name="Goldberg J."/>
            <person name="Griggs A."/>
            <person name="Gujja S."/>
            <person name="Hansen M."/>
            <person name="Howarth C."/>
            <person name="Imamovic A."/>
            <person name="Larimer J."/>
            <person name="McCowan C."/>
            <person name="Murphy C."/>
            <person name="Neiman D."/>
            <person name="Pearson M."/>
            <person name="Priest M."/>
            <person name="Roberts A."/>
            <person name="Saif S."/>
            <person name="Shea T."/>
            <person name="Sisk P."/>
            <person name="Sykes S."/>
            <person name="Wortman J."/>
            <person name="Nusbaum C."/>
            <person name="Birren B."/>
        </authorList>
    </citation>
    <scope>NUCLEOTIDE SEQUENCE [LARGE SCALE GENOMIC DNA]</scope>
    <source>
        <strain evidence="3 4">CIP 56.2</strain>
    </source>
</reference>
<evidence type="ECO:0000313" key="4">
    <source>
        <dbReference type="Proteomes" id="UP000013209"/>
    </source>
</evidence>
<evidence type="ECO:0000259" key="1">
    <source>
        <dbReference type="Pfam" id="PF03235"/>
    </source>
</evidence>
<dbReference type="Pfam" id="PF03235">
    <property type="entry name" value="GmrSD_N"/>
    <property type="match status" value="1"/>
</dbReference>
<protein>
    <submittedName>
        <fullName evidence="3">Uncharacterized protein</fullName>
    </submittedName>
</protein>
<organism evidence="3 4">
    <name type="scientific">Acinetobacter higginsii</name>
    <dbReference type="NCBI Taxonomy" id="70347"/>
    <lineage>
        <taxon>Bacteria</taxon>
        <taxon>Pseudomonadati</taxon>
        <taxon>Pseudomonadota</taxon>
        <taxon>Gammaproteobacteria</taxon>
        <taxon>Moraxellales</taxon>
        <taxon>Moraxellaceae</taxon>
        <taxon>Acinetobacter</taxon>
    </lineage>
</organism>
<evidence type="ECO:0000259" key="2">
    <source>
        <dbReference type="Pfam" id="PF25202"/>
    </source>
</evidence>
<dbReference type="eggNOG" id="COG1479">
    <property type="taxonomic scope" value="Bacteria"/>
</dbReference>
<gene>
    <name evidence="3" type="ORF">F966_03320</name>
</gene>
<dbReference type="EMBL" id="APPH01000015">
    <property type="protein sequence ID" value="ENV08646.1"/>
    <property type="molecule type" value="Genomic_DNA"/>
</dbReference>
<comment type="caution">
    <text evidence="3">The sequence shown here is derived from an EMBL/GenBank/DDBJ whole genome shotgun (WGS) entry which is preliminary data.</text>
</comment>
<dbReference type="HOGENOM" id="CLU_030645_0_0_6"/>
<feature type="domain" description="GmrSD restriction endonucleases N-terminal" evidence="1">
    <location>
        <begin position="11"/>
        <end position="194"/>
    </location>
</feature>
<dbReference type="PANTHER" id="PTHR35149:SF1">
    <property type="entry name" value="DUF5655 DOMAIN-CONTAINING PROTEIN"/>
    <property type="match status" value="1"/>
</dbReference>
<name>N8W9M2_9GAMM</name>
<accession>N8W9M2</accession>
<dbReference type="Pfam" id="PF25202">
    <property type="entry name" value="DUF7834"/>
    <property type="match status" value="1"/>
</dbReference>
<dbReference type="InterPro" id="IPR004919">
    <property type="entry name" value="GmrSD_N"/>
</dbReference>
<feature type="domain" description="DUF7834" evidence="2">
    <location>
        <begin position="206"/>
        <end position="450"/>
    </location>
</feature>
<dbReference type="RefSeq" id="WP_004807127.1">
    <property type="nucleotide sequence ID" value="NZ_KB849440.1"/>
</dbReference>
<evidence type="ECO:0000313" key="3">
    <source>
        <dbReference type="EMBL" id="ENV08646.1"/>
    </source>
</evidence>
<dbReference type="PATRIC" id="fig|1144672.3.peg.3200"/>
<dbReference type="Proteomes" id="UP000013209">
    <property type="component" value="Unassembled WGS sequence"/>
</dbReference>
<dbReference type="InterPro" id="IPR057156">
    <property type="entry name" value="DUF7834"/>
</dbReference>
<dbReference type="AlphaFoldDB" id="N8W9M2"/>
<proteinExistence type="predicted"/>
<sequence>MKELQADIILVSDLLKQRKVQIPEYQRPYKWQAHQVTALVQDIMQHAPKAPYRLGTIVFHRHDDVQDIVDGQQRFTTLKLIIFAFAELTGVTGKEPTIKCSEVIRKNIAEIYNYLKQHHWKYNHSLSIKNISNNYQLLLRLLRSWNDEEILLLLQNTQVVVFYLNNITEAFQFFDSQNARGKDLEPHDLLKAYHLREFEEVDQQRKTSIVDRWESIESKKLSNLFARNLYRVKQWMAGKPAKVAFIKDDVHLFKGVTLTKIDHYPYVKALLISHHFTDRYNQDLDRNIDKQHYNFPFQLDQVMINGRRFFEYVDYYQSIKDYILKLNSNENFTQYQLLDEKNQLVQTNLITLLFKNSKSYREGEQFIVNLFGCLMMCFIDKFGTSDLEEFAEKAFVWAFCLRFEYSQLKFISLDNYVLRYNLFITIKEAIHVEEVLNYPIKMLPNINKESWSSFKDRIDVRVVNFFKDNHYYVQQ</sequence>